<organism evidence="1 2">
    <name type="scientific">Nasonia vitripennis</name>
    <name type="common">Parasitic wasp</name>
    <dbReference type="NCBI Taxonomy" id="7425"/>
    <lineage>
        <taxon>Eukaryota</taxon>
        <taxon>Metazoa</taxon>
        <taxon>Ecdysozoa</taxon>
        <taxon>Arthropoda</taxon>
        <taxon>Hexapoda</taxon>
        <taxon>Insecta</taxon>
        <taxon>Pterygota</taxon>
        <taxon>Neoptera</taxon>
        <taxon>Endopterygota</taxon>
        <taxon>Hymenoptera</taxon>
        <taxon>Apocrita</taxon>
        <taxon>Proctotrupomorpha</taxon>
        <taxon>Chalcidoidea</taxon>
        <taxon>Pteromalidae</taxon>
        <taxon>Pteromalinae</taxon>
        <taxon>Nasonia</taxon>
    </lineage>
</organism>
<sequence length="130" mass="14880">MGLIGKTKKIALNYIKKYSYEEVKSELLKQYIDDDNKYHFRFSVSCLGKSDGTCFLSFEDSTGKACDFWAFCHEKIRNKSHCATIFLLTTKVKGLGAELSNQSEKKVLNSVLMNIQQINLMPTIHRSLMI</sequence>
<dbReference type="KEGG" id="nvi:116415909"/>
<protein>
    <submittedName>
        <fullName evidence="1">Uncharacterized protein</fullName>
    </submittedName>
</protein>
<proteinExistence type="predicted"/>
<keyword evidence="2" id="KW-1185">Reference proteome</keyword>
<dbReference type="GeneID" id="116415909"/>
<dbReference type="EnsemblMetazoa" id="XM_031921548">
    <property type="protein sequence ID" value="XP_031777408"/>
    <property type="gene ID" value="LOC116415909"/>
</dbReference>
<name>A0A7M7PUX2_NASVI</name>
<dbReference type="InParanoid" id="A0A7M7PUX2"/>
<reference evidence="1" key="1">
    <citation type="submission" date="2021-01" db="UniProtKB">
        <authorList>
            <consortium name="EnsemblMetazoa"/>
        </authorList>
    </citation>
    <scope>IDENTIFICATION</scope>
</reference>
<dbReference type="RefSeq" id="XP_031777408.1">
    <property type="nucleotide sequence ID" value="XM_031921548.1"/>
</dbReference>
<dbReference type="Proteomes" id="UP000002358">
    <property type="component" value="Unassembled WGS sequence"/>
</dbReference>
<dbReference type="AlphaFoldDB" id="A0A7M7PUX2"/>
<evidence type="ECO:0000313" key="2">
    <source>
        <dbReference type="Proteomes" id="UP000002358"/>
    </source>
</evidence>
<accession>A0A7M7PUX2</accession>
<evidence type="ECO:0000313" key="1">
    <source>
        <dbReference type="EnsemblMetazoa" id="XP_031777408"/>
    </source>
</evidence>